<dbReference type="EMBL" id="FXWG01000001">
    <property type="protein sequence ID" value="SMQ60909.1"/>
    <property type="molecule type" value="Genomic_DNA"/>
</dbReference>
<sequence>MNQDGNARGTRCLAGIESDLMKAEEAFIDADTRFKKAELDRQAALETINKHQIEMDNFIAEMRQHSVPGTKWHPSQDDNGADTLELHNEDIVRGEARDEPVDLALSSEENKRLLESEFKDAKEPVRERSDDPVLKVVSGKRA</sequence>
<gene>
    <name evidence="2" type="ORF">SAMN06297468_0482</name>
</gene>
<organism evidence="2 3">
    <name type="scientific">Altererythrobacter xiamenensis</name>
    <dbReference type="NCBI Taxonomy" id="1316679"/>
    <lineage>
        <taxon>Bacteria</taxon>
        <taxon>Pseudomonadati</taxon>
        <taxon>Pseudomonadota</taxon>
        <taxon>Alphaproteobacteria</taxon>
        <taxon>Sphingomonadales</taxon>
        <taxon>Erythrobacteraceae</taxon>
        <taxon>Altererythrobacter</taxon>
    </lineage>
</organism>
<reference evidence="3" key="1">
    <citation type="submission" date="2017-04" db="EMBL/GenBank/DDBJ databases">
        <authorList>
            <person name="Varghese N."/>
            <person name="Submissions S."/>
        </authorList>
    </citation>
    <scope>NUCLEOTIDE SEQUENCE [LARGE SCALE GENOMIC DNA]</scope>
</reference>
<evidence type="ECO:0000313" key="3">
    <source>
        <dbReference type="Proteomes" id="UP000194420"/>
    </source>
</evidence>
<evidence type="ECO:0000313" key="2">
    <source>
        <dbReference type="EMBL" id="SMQ60909.1"/>
    </source>
</evidence>
<feature type="compositionally biased region" description="Basic and acidic residues" evidence="1">
    <location>
        <begin position="120"/>
        <end position="133"/>
    </location>
</feature>
<evidence type="ECO:0000256" key="1">
    <source>
        <dbReference type="SAM" id="MobiDB-lite"/>
    </source>
</evidence>
<feature type="region of interest" description="Disordered" evidence="1">
    <location>
        <begin position="120"/>
        <end position="142"/>
    </location>
</feature>
<name>A0A1Y6EES1_9SPHN</name>
<dbReference type="AlphaFoldDB" id="A0A1Y6EES1"/>
<dbReference type="Proteomes" id="UP000194420">
    <property type="component" value="Unassembled WGS sequence"/>
</dbReference>
<dbReference type="RefSeq" id="WP_086436417.1">
    <property type="nucleotide sequence ID" value="NZ_FXWG01000001.1"/>
</dbReference>
<proteinExistence type="predicted"/>
<accession>A0A1Y6EES1</accession>
<keyword evidence="3" id="KW-1185">Reference proteome</keyword>
<dbReference type="OrthoDB" id="7433320at2"/>
<protein>
    <submittedName>
        <fullName evidence="2">Uncharacterized protein</fullName>
    </submittedName>
</protein>